<name>A0A380MMY6_9GAMM</name>
<reference evidence="3 4" key="1">
    <citation type="submission" date="2018-06" db="EMBL/GenBank/DDBJ databases">
        <authorList>
            <consortium name="Pathogen Informatics"/>
            <person name="Doyle S."/>
        </authorList>
    </citation>
    <scope>NUCLEOTIDE SEQUENCE [LARGE SCALE GENOMIC DNA]</scope>
    <source>
        <strain evidence="3 4">NCTC13337</strain>
    </source>
</reference>
<dbReference type="InterPro" id="IPR002622">
    <property type="entry name" value="Transposase_14"/>
</dbReference>
<evidence type="ECO:0000313" key="4">
    <source>
        <dbReference type="Proteomes" id="UP000254601"/>
    </source>
</evidence>
<dbReference type="OrthoDB" id="6658576at2"/>
<accession>A0A380MMY6</accession>
<evidence type="ECO:0000256" key="1">
    <source>
        <dbReference type="SAM" id="MobiDB-lite"/>
    </source>
</evidence>
<feature type="compositionally biased region" description="Basic and acidic residues" evidence="1">
    <location>
        <begin position="46"/>
        <end position="55"/>
    </location>
</feature>
<evidence type="ECO:0000313" key="3">
    <source>
        <dbReference type="EMBL" id="SUO93980.1"/>
    </source>
</evidence>
<organism evidence="3 4">
    <name type="scientific">Suttonella ornithocola</name>
    <dbReference type="NCBI Taxonomy" id="279832"/>
    <lineage>
        <taxon>Bacteria</taxon>
        <taxon>Pseudomonadati</taxon>
        <taxon>Pseudomonadota</taxon>
        <taxon>Gammaproteobacteria</taxon>
        <taxon>Cardiobacteriales</taxon>
        <taxon>Cardiobacteriaceae</taxon>
        <taxon>Suttonella</taxon>
    </lineage>
</organism>
<proteinExistence type="predicted"/>
<evidence type="ECO:0000259" key="2">
    <source>
        <dbReference type="Pfam" id="PF01710"/>
    </source>
</evidence>
<dbReference type="AlphaFoldDB" id="A0A380MMY6"/>
<dbReference type="Proteomes" id="UP000254601">
    <property type="component" value="Unassembled WGS sequence"/>
</dbReference>
<protein>
    <submittedName>
        <fullName evidence="3">Transposase</fullName>
    </submittedName>
</protein>
<gene>
    <name evidence="3" type="ORF">NCTC13337_00513</name>
</gene>
<dbReference type="Pfam" id="PF01710">
    <property type="entry name" value="HTH_Tnp_IS630"/>
    <property type="match status" value="1"/>
</dbReference>
<feature type="region of interest" description="Disordered" evidence="1">
    <location>
        <begin position="43"/>
        <end position="64"/>
    </location>
</feature>
<sequence>MASVEYYPDAYQHEHAQRFHCSQTAIHKALKKLGISYKKTLRHPKANQDDRRRFNESIAIVKDQ</sequence>
<feature type="domain" description="Transposase Synechocystis PCC 6803" evidence="2">
    <location>
        <begin position="4"/>
        <end position="47"/>
    </location>
</feature>
<keyword evidence="4" id="KW-1185">Reference proteome</keyword>
<dbReference type="EMBL" id="UHIC01000001">
    <property type="protein sequence ID" value="SUO93980.1"/>
    <property type="molecule type" value="Genomic_DNA"/>
</dbReference>